<sequence length="344" mass="36290">MMPARNADRSFARAMGSPIARRRFLLSSIAAASAALVTAPSFAQPRKLPDRPIRLIVPFAAGGGVDVFARLLAEELRQKNGLTVVVENRPGANGSIGAHQTLNAEPDGTTLLFSAGTHVMAQQVMKSAPYDPIADFTSIARVGEAPMLLVASPKIAANTIAELIAEARKGQDKWTFGTSALGAPGHLAELDFNRLAGLNLLINPYRGTAPALNDVAGGHIQLLIDPVLALLPLARAKQVKGLAVTTAKRTALAPEIPTMAESGLNGMDHSSWYGVWGPKKLPADLTADLNGAINEAVRTLDGEGKLTKIGVAAVTETPPQFEAFARSYRDRNADLLKAANFQAI</sequence>
<evidence type="ECO:0000256" key="1">
    <source>
        <dbReference type="ARBA" id="ARBA00006987"/>
    </source>
</evidence>
<gene>
    <name evidence="3" type="ORF">DW352_06040</name>
</gene>
<dbReference type="OrthoDB" id="8196049at2"/>
<feature type="chain" id="PRO_5016674462" evidence="2">
    <location>
        <begin position="44"/>
        <end position="344"/>
    </location>
</feature>
<reference evidence="3 4" key="1">
    <citation type="submission" date="2018-07" db="EMBL/GenBank/DDBJ databases">
        <authorList>
            <person name="Quirk P.G."/>
            <person name="Krulwich T.A."/>
        </authorList>
    </citation>
    <scope>NUCLEOTIDE SEQUENCE [LARGE SCALE GENOMIC DNA]</scope>
    <source>
        <strain evidence="3 4">CC-BB4</strain>
    </source>
</reference>
<dbReference type="InterPro" id="IPR042100">
    <property type="entry name" value="Bug_dom1"/>
</dbReference>
<dbReference type="SUPFAM" id="SSF53850">
    <property type="entry name" value="Periplasmic binding protein-like II"/>
    <property type="match status" value="1"/>
</dbReference>
<dbReference type="AlphaFoldDB" id="A0A345ZT68"/>
<protein>
    <submittedName>
        <fullName evidence="3">Tripartite tricarboxylate transporter substrate binding protein</fullName>
    </submittedName>
</protein>
<evidence type="ECO:0000256" key="2">
    <source>
        <dbReference type="SAM" id="SignalP"/>
    </source>
</evidence>
<accession>A0A345ZT68</accession>
<dbReference type="PANTHER" id="PTHR42928:SF5">
    <property type="entry name" value="BLR1237 PROTEIN"/>
    <property type="match status" value="1"/>
</dbReference>
<dbReference type="PIRSF" id="PIRSF017082">
    <property type="entry name" value="YflP"/>
    <property type="match status" value="1"/>
</dbReference>
<comment type="similarity">
    <text evidence="1">Belongs to the UPF0065 (bug) family.</text>
</comment>
<dbReference type="Gene3D" id="3.40.190.150">
    <property type="entry name" value="Bordetella uptake gene, domain 1"/>
    <property type="match status" value="1"/>
</dbReference>
<evidence type="ECO:0000313" key="4">
    <source>
        <dbReference type="Proteomes" id="UP000254889"/>
    </source>
</evidence>
<keyword evidence="4" id="KW-1185">Reference proteome</keyword>
<dbReference type="PANTHER" id="PTHR42928">
    <property type="entry name" value="TRICARBOXYLATE-BINDING PROTEIN"/>
    <property type="match status" value="1"/>
</dbReference>
<keyword evidence="2" id="KW-0732">Signal</keyword>
<dbReference type="Gene3D" id="3.40.190.10">
    <property type="entry name" value="Periplasmic binding protein-like II"/>
    <property type="match status" value="1"/>
</dbReference>
<name>A0A345ZT68_9HYPH</name>
<proteinExistence type="inferred from homology"/>
<dbReference type="InterPro" id="IPR005064">
    <property type="entry name" value="BUG"/>
</dbReference>
<dbReference type="Pfam" id="PF03401">
    <property type="entry name" value="TctC"/>
    <property type="match status" value="1"/>
</dbReference>
<evidence type="ECO:0000313" key="3">
    <source>
        <dbReference type="EMBL" id="AXK80115.1"/>
    </source>
</evidence>
<dbReference type="Proteomes" id="UP000254889">
    <property type="component" value="Chromosome"/>
</dbReference>
<dbReference type="KEGG" id="ptaw:DW352_06040"/>
<dbReference type="EMBL" id="CP031417">
    <property type="protein sequence ID" value="AXK80115.1"/>
    <property type="molecule type" value="Genomic_DNA"/>
</dbReference>
<feature type="signal peptide" evidence="2">
    <location>
        <begin position="1"/>
        <end position="43"/>
    </location>
</feature>
<organism evidence="3 4">
    <name type="scientific">Pseudolabrys taiwanensis</name>
    <dbReference type="NCBI Taxonomy" id="331696"/>
    <lineage>
        <taxon>Bacteria</taxon>
        <taxon>Pseudomonadati</taxon>
        <taxon>Pseudomonadota</taxon>
        <taxon>Alphaproteobacteria</taxon>
        <taxon>Hyphomicrobiales</taxon>
        <taxon>Xanthobacteraceae</taxon>
        <taxon>Pseudolabrys</taxon>
    </lineage>
</organism>